<keyword evidence="1" id="KW-0472">Membrane</keyword>
<dbReference type="RefSeq" id="WP_177228376.1">
    <property type="nucleotide sequence ID" value="NZ_CP031598.1"/>
</dbReference>
<dbReference type="EMBL" id="CP031598">
    <property type="protein sequence ID" value="QEW26548.1"/>
    <property type="molecule type" value="Genomic_DNA"/>
</dbReference>
<evidence type="ECO:0000313" key="3">
    <source>
        <dbReference type="Proteomes" id="UP000325785"/>
    </source>
</evidence>
<dbReference type="Proteomes" id="UP000325785">
    <property type="component" value="Chromosome"/>
</dbReference>
<keyword evidence="1" id="KW-1133">Transmembrane helix</keyword>
<reference evidence="2 3" key="1">
    <citation type="submission" date="2018-08" db="EMBL/GenBank/DDBJ databases">
        <title>Genetic Globetrotter - A new plasmid hitch-hiking vast phylogenetic and geographic distances.</title>
        <authorList>
            <person name="Vollmers J."/>
            <person name="Petersen J."/>
        </authorList>
    </citation>
    <scope>NUCLEOTIDE SEQUENCE [LARGE SCALE GENOMIC DNA]</scope>
    <source>
        <strain evidence="2 3">DSM 26383</strain>
    </source>
</reference>
<proteinExistence type="predicted"/>
<gene>
    <name evidence="2" type="ORF">RIdsm_02348</name>
</gene>
<keyword evidence="1" id="KW-0812">Transmembrane</keyword>
<accession>A0A5P3ADZ7</accession>
<evidence type="ECO:0000256" key="1">
    <source>
        <dbReference type="SAM" id="Phobius"/>
    </source>
</evidence>
<evidence type="ECO:0000313" key="2">
    <source>
        <dbReference type="EMBL" id="QEW26548.1"/>
    </source>
</evidence>
<dbReference type="KEGG" id="rid:RIdsm_02348"/>
<dbReference type="AlphaFoldDB" id="A0A5P3ADZ7"/>
<feature type="transmembrane region" description="Helical" evidence="1">
    <location>
        <begin position="30"/>
        <end position="49"/>
    </location>
</feature>
<protein>
    <submittedName>
        <fullName evidence="2">Uncharacterized protein</fullName>
    </submittedName>
</protein>
<organism evidence="2 3">
    <name type="scientific">Roseovarius indicus</name>
    <dbReference type="NCBI Taxonomy" id="540747"/>
    <lineage>
        <taxon>Bacteria</taxon>
        <taxon>Pseudomonadati</taxon>
        <taxon>Pseudomonadota</taxon>
        <taxon>Alphaproteobacteria</taxon>
        <taxon>Rhodobacterales</taxon>
        <taxon>Roseobacteraceae</taxon>
        <taxon>Roseovarius</taxon>
    </lineage>
</organism>
<sequence>MIWLILLSVAFVVPFWKLLPEYGISSYWPITAIFPLCTLIMLYIMAFGAERKGGPR</sequence>
<name>A0A5P3ADZ7_9RHOB</name>